<dbReference type="AlphaFoldDB" id="A0A940SWT8"/>
<dbReference type="PANTHER" id="PTHR46832:SF1">
    <property type="entry name" value="5'-METHYLTHIOADENOSINE_S-ADENOSYLHOMOCYSTEINE NUCLEOSIDASE"/>
    <property type="match status" value="1"/>
</dbReference>
<evidence type="ECO:0000256" key="1">
    <source>
        <dbReference type="ARBA" id="ARBA00004945"/>
    </source>
</evidence>
<keyword evidence="7" id="KW-0326">Glycosidase</keyword>
<dbReference type="GO" id="GO:0005829">
    <property type="term" value="C:cytosol"/>
    <property type="evidence" value="ECO:0007669"/>
    <property type="project" value="TreeGrafter"/>
</dbReference>
<evidence type="ECO:0000256" key="4">
    <source>
        <dbReference type="ARBA" id="ARBA00022801"/>
    </source>
</evidence>
<protein>
    <recommendedName>
        <fullName evidence="2">adenosylhomocysteine nucleosidase</fullName>
        <ecNumber evidence="2">3.2.2.9</ecNumber>
    </recommendedName>
</protein>
<evidence type="ECO:0000313" key="7">
    <source>
        <dbReference type="EMBL" id="MBP1042521.1"/>
    </source>
</evidence>
<dbReference type="InterPro" id="IPR000845">
    <property type="entry name" value="Nucleoside_phosphorylase_d"/>
</dbReference>
<proteinExistence type="predicted"/>
<dbReference type="EMBL" id="JAEEGA010000010">
    <property type="protein sequence ID" value="MBP1042521.1"/>
    <property type="molecule type" value="Genomic_DNA"/>
</dbReference>
<dbReference type="Pfam" id="PF01048">
    <property type="entry name" value="PNP_UDP_1"/>
    <property type="match status" value="1"/>
</dbReference>
<keyword evidence="3" id="KW-0028">Amino-acid biosynthesis</keyword>
<dbReference type="GO" id="GO:0019509">
    <property type="term" value="P:L-methionine salvage from methylthioadenosine"/>
    <property type="evidence" value="ECO:0007669"/>
    <property type="project" value="InterPro"/>
</dbReference>
<reference evidence="7" key="1">
    <citation type="submission" date="2020-12" db="EMBL/GenBank/DDBJ databases">
        <title>Vagococcus allomyrinae sp. nov. and Enterococcus lavae sp. nov., isolated from the larvae of Allomyrina dichotoma.</title>
        <authorList>
            <person name="Lee S.D."/>
        </authorList>
    </citation>
    <scope>NUCLEOTIDE SEQUENCE</scope>
    <source>
        <strain evidence="7">BWB3-3</strain>
    </source>
</reference>
<dbReference type="EC" id="3.2.2.9" evidence="2"/>
<dbReference type="Gene3D" id="3.40.50.1580">
    <property type="entry name" value="Nucleoside phosphorylase domain"/>
    <property type="match status" value="1"/>
</dbReference>
<comment type="caution">
    <text evidence="7">The sequence shown here is derived from an EMBL/GenBank/DDBJ whole genome shotgun (WGS) entry which is preliminary data.</text>
</comment>
<organism evidence="7 8">
    <name type="scientific">Vagococcus allomyrinae</name>
    <dbReference type="NCBI Taxonomy" id="2794353"/>
    <lineage>
        <taxon>Bacteria</taxon>
        <taxon>Bacillati</taxon>
        <taxon>Bacillota</taxon>
        <taxon>Bacilli</taxon>
        <taxon>Lactobacillales</taxon>
        <taxon>Enterococcaceae</taxon>
        <taxon>Vagococcus</taxon>
    </lineage>
</organism>
<dbReference type="Proteomes" id="UP000674938">
    <property type="component" value="Unassembled WGS sequence"/>
</dbReference>
<dbReference type="GO" id="GO:0009164">
    <property type="term" value="P:nucleoside catabolic process"/>
    <property type="evidence" value="ECO:0007669"/>
    <property type="project" value="InterPro"/>
</dbReference>
<dbReference type="GO" id="GO:0019284">
    <property type="term" value="P:L-methionine salvage from S-adenosylmethionine"/>
    <property type="evidence" value="ECO:0007669"/>
    <property type="project" value="TreeGrafter"/>
</dbReference>
<dbReference type="CDD" id="cd09008">
    <property type="entry name" value="MTAN"/>
    <property type="match status" value="1"/>
</dbReference>
<evidence type="ECO:0000259" key="6">
    <source>
        <dbReference type="Pfam" id="PF01048"/>
    </source>
</evidence>
<evidence type="ECO:0000256" key="3">
    <source>
        <dbReference type="ARBA" id="ARBA00022605"/>
    </source>
</evidence>
<feature type="domain" description="Nucleoside phosphorylase" evidence="6">
    <location>
        <begin position="2"/>
        <end position="216"/>
    </location>
</feature>
<keyword evidence="8" id="KW-1185">Reference proteome</keyword>
<name>A0A940SWT8_9ENTE</name>
<sequence length="227" mass="25018">MKIGIITAMPIELSYVLEQLNFTPKEFKKNTIYYADYEGCELALVSSGVGKVNASTYTQLLIDSFSPDCIFNIGIAGGLKQGLMPLDIVVGSSYSHHDVRIQQMATLFPKRSVFHADDQLLKIINQHDIRGITGCIVSGERFIADETERKNIIKQFNAVAVDMESSAIAHTCFINEMPFVAMRCISDLADATAADTYEANERLASNHVGKACLTVLSSKEFGYINFA</sequence>
<evidence type="ECO:0000256" key="2">
    <source>
        <dbReference type="ARBA" id="ARBA00011974"/>
    </source>
</evidence>
<dbReference type="PANTHER" id="PTHR46832">
    <property type="entry name" value="5'-METHYLTHIOADENOSINE/S-ADENOSYLHOMOCYSTEINE NUCLEOSIDASE"/>
    <property type="match status" value="1"/>
</dbReference>
<keyword evidence="4 7" id="KW-0378">Hydrolase</keyword>
<dbReference type="GO" id="GO:0008930">
    <property type="term" value="F:methylthioadenosine nucleosidase activity"/>
    <property type="evidence" value="ECO:0007669"/>
    <property type="project" value="InterPro"/>
</dbReference>
<dbReference type="NCBIfam" id="TIGR01704">
    <property type="entry name" value="MTA_SAH-Nsdase"/>
    <property type="match status" value="1"/>
</dbReference>
<dbReference type="RefSeq" id="WP_209529779.1">
    <property type="nucleotide sequence ID" value="NZ_JAEEGA010000010.1"/>
</dbReference>
<dbReference type="InterPro" id="IPR035994">
    <property type="entry name" value="Nucleoside_phosphorylase_sf"/>
</dbReference>
<dbReference type="InterPro" id="IPR010049">
    <property type="entry name" value="MTA_SAH_Nsdase"/>
</dbReference>
<evidence type="ECO:0000313" key="8">
    <source>
        <dbReference type="Proteomes" id="UP000674938"/>
    </source>
</evidence>
<evidence type="ECO:0000256" key="5">
    <source>
        <dbReference type="ARBA" id="ARBA00023167"/>
    </source>
</evidence>
<gene>
    <name evidence="7" type="primary">mtnN</name>
    <name evidence="7" type="ORF">I6N95_15995</name>
</gene>
<comment type="pathway">
    <text evidence="1">Amino-acid biosynthesis; L-methionine biosynthesis via salvage pathway; S-methyl-5-thio-alpha-D-ribose 1-phosphate from S-methyl-5'-thioadenosine (hydrolase route): step 1/2.</text>
</comment>
<accession>A0A940SWT8</accession>
<keyword evidence="5" id="KW-0486">Methionine biosynthesis</keyword>
<dbReference type="SUPFAM" id="SSF53167">
    <property type="entry name" value="Purine and uridine phosphorylases"/>
    <property type="match status" value="1"/>
</dbReference>
<dbReference type="GO" id="GO:0008782">
    <property type="term" value="F:adenosylhomocysteine nucleosidase activity"/>
    <property type="evidence" value="ECO:0007669"/>
    <property type="project" value="UniProtKB-EC"/>
</dbReference>